<sequence length="117" mass="13668">METEEKDLRRDFVSLMNRINYFTKLKPDQEKENSFVVELKVSGYNELSLMIADLLKVSILALESDPPYVSELIRNPEINVLGIIELALQLMPQREFEIFDELHQFYLSQKLDSIAES</sequence>
<evidence type="ECO:0008006" key="3">
    <source>
        <dbReference type="Google" id="ProtNLM"/>
    </source>
</evidence>
<organism evidence="1 2">
    <name type="scientific">Flavobacterium frigidimaris</name>
    <dbReference type="NCBI Taxonomy" id="262320"/>
    <lineage>
        <taxon>Bacteria</taxon>
        <taxon>Pseudomonadati</taxon>
        <taxon>Bacteroidota</taxon>
        <taxon>Flavobacteriia</taxon>
        <taxon>Flavobacteriales</taxon>
        <taxon>Flavobacteriaceae</taxon>
        <taxon>Flavobacterium</taxon>
    </lineage>
</organism>
<name>A0ABX4BPF3_FLAFR</name>
<dbReference type="EMBL" id="MUGV01000020">
    <property type="protein sequence ID" value="OXA78671.1"/>
    <property type="molecule type" value="Genomic_DNA"/>
</dbReference>
<gene>
    <name evidence="1" type="ORF">B0A65_13145</name>
</gene>
<dbReference type="Proteomes" id="UP000198382">
    <property type="component" value="Unassembled WGS sequence"/>
</dbReference>
<dbReference type="RefSeq" id="WP_074662171.1">
    <property type="nucleotide sequence ID" value="NZ_MUGV01000020.1"/>
</dbReference>
<protein>
    <recommendedName>
        <fullName evidence="3">Immunity protein 30</fullName>
    </recommendedName>
</protein>
<comment type="caution">
    <text evidence="1">The sequence shown here is derived from an EMBL/GenBank/DDBJ whole genome shotgun (WGS) entry which is preliminary data.</text>
</comment>
<accession>A0ABX4BPF3</accession>
<reference evidence="1 2" key="1">
    <citation type="submission" date="2016-11" db="EMBL/GenBank/DDBJ databases">
        <title>Whole genomes of Flavobacteriaceae.</title>
        <authorList>
            <person name="Stine C."/>
            <person name="Li C."/>
            <person name="Tadesse D."/>
        </authorList>
    </citation>
    <scope>NUCLEOTIDE SEQUENCE [LARGE SCALE GENOMIC DNA]</scope>
    <source>
        <strain evidence="1 2">DSM 15937</strain>
    </source>
</reference>
<evidence type="ECO:0000313" key="1">
    <source>
        <dbReference type="EMBL" id="OXA78671.1"/>
    </source>
</evidence>
<proteinExistence type="predicted"/>
<keyword evidence="2" id="KW-1185">Reference proteome</keyword>
<evidence type="ECO:0000313" key="2">
    <source>
        <dbReference type="Proteomes" id="UP000198382"/>
    </source>
</evidence>